<reference evidence="4 5" key="1">
    <citation type="journal article" date="2018" name="Nat. Ecol. Evol.">
        <title>Pezizomycetes genomes reveal the molecular basis of ectomycorrhizal truffle lifestyle.</title>
        <authorList>
            <person name="Murat C."/>
            <person name="Payen T."/>
            <person name="Noel B."/>
            <person name="Kuo A."/>
            <person name="Morin E."/>
            <person name="Chen J."/>
            <person name="Kohler A."/>
            <person name="Krizsan K."/>
            <person name="Balestrini R."/>
            <person name="Da Silva C."/>
            <person name="Montanini B."/>
            <person name="Hainaut M."/>
            <person name="Levati E."/>
            <person name="Barry K.W."/>
            <person name="Belfiori B."/>
            <person name="Cichocki N."/>
            <person name="Clum A."/>
            <person name="Dockter R.B."/>
            <person name="Fauchery L."/>
            <person name="Guy J."/>
            <person name="Iotti M."/>
            <person name="Le Tacon F."/>
            <person name="Lindquist E.A."/>
            <person name="Lipzen A."/>
            <person name="Malagnac F."/>
            <person name="Mello A."/>
            <person name="Molinier V."/>
            <person name="Miyauchi S."/>
            <person name="Poulain J."/>
            <person name="Riccioni C."/>
            <person name="Rubini A."/>
            <person name="Sitrit Y."/>
            <person name="Splivallo R."/>
            <person name="Traeger S."/>
            <person name="Wang M."/>
            <person name="Zifcakova L."/>
            <person name="Wipf D."/>
            <person name="Zambonelli A."/>
            <person name="Paolocci F."/>
            <person name="Nowrousian M."/>
            <person name="Ottonello S."/>
            <person name="Baldrian P."/>
            <person name="Spatafora J.W."/>
            <person name="Henrissat B."/>
            <person name="Nagy L.G."/>
            <person name="Aury J.M."/>
            <person name="Wincker P."/>
            <person name="Grigoriev I.V."/>
            <person name="Bonfante P."/>
            <person name="Martin F.M."/>
        </authorList>
    </citation>
    <scope>NUCLEOTIDE SEQUENCE [LARGE SCALE GENOMIC DNA]</scope>
    <source>
        <strain evidence="4 5">120613-1</strain>
    </source>
</reference>
<name>A0A3N4JT86_9PEZI</name>
<dbReference type="OrthoDB" id="10258062at2759"/>
<dbReference type="EMBL" id="ML120383">
    <property type="protein sequence ID" value="RPB00022.1"/>
    <property type="molecule type" value="Genomic_DNA"/>
</dbReference>
<dbReference type="GO" id="GO:0005829">
    <property type="term" value="C:cytosol"/>
    <property type="evidence" value="ECO:0007669"/>
    <property type="project" value="TreeGrafter"/>
</dbReference>
<dbReference type="InterPro" id="IPR051970">
    <property type="entry name" value="TEL2_Regulation"/>
</dbReference>
<evidence type="ECO:0000313" key="4">
    <source>
        <dbReference type="EMBL" id="RPB00022.1"/>
    </source>
</evidence>
<dbReference type="InterPro" id="IPR038528">
    <property type="entry name" value="TEL2_C_sf"/>
</dbReference>
<dbReference type="AlphaFoldDB" id="A0A3N4JT86"/>
<dbReference type="Proteomes" id="UP000276215">
    <property type="component" value="Unassembled WGS sequence"/>
</dbReference>
<dbReference type="InterPro" id="IPR019337">
    <property type="entry name" value="Telomere_length_regulation_dom"/>
</dbReference>
<feature type="region of interest" description="Disordered" evidence="2">
    <location>
        <begin position="552"/>
        <end position="585"/>
    </location>
</feature>
<evidence type="ECO:0000256" key="1">
    <source>
        <dbReference type="ARBA" id="ARBA00006133"/>
    </source>
</evidence>
<dbReference type="GO" id="GO:0042162">
    <property type="term" value="F:telomeric DNA binding"/>
    <property type="evidence" value="ECO:0007669"/>
    <property type="project" value="TreeGrafter"/>
</dbReference>
<dbReference type="PANTHER" id="PTHR15830">
    <property type="entry name" value="TELOMERE LENGTH REGULATION PROTEIN TEL2 FAMILY MEMBER"/>
    <property type="match status" value="1"/>
</dbReference>
<dbReference type="GO" id="GO:0051083">
    <property type="term" value="P:'de novo' cotranslational protein folding"/>
    <property type="evidence" value="ECO:0007669"/>
    <property type="project" value="TreeGrafter"/>
</dbReference>
<gene>
    <name evidence="4" type="ORF">L873DRAFT_1681804</name>
</gene>
<dbReference type="GO" id="GO:0051879">
    <property type="term" value="F:Hsp90 protein binding"/>
    <property type="evidence" value="ECO:0007669"/>
    <property type="project" value="TreeGrafter"/>
</dbReference>
<keyword evidence="5" id="KW-1185">Reference proteome</keyword>
<dbReference type="Gene3D" id="1.25.40.720">
    <property type="entry name" value="Telomere length regulation protein 2, C-terminal domain"/>
    <property type="match status" value="2"/>
</dbReference>
<dbReference type="Pfam" id="PF10193">
    <property type="entry name" value="Telomere_reg-2"/>
    <property type="match status" value="1"/>
</dbReference>
<dbReference type="STRING" id="1336337.A0A3N4JT86"/>
<feature type="compositionally biased region" description="Acidic residues" evidence="2">
    <location>
        <begin position="552"/>
        <end position="565"/>
    </location>
</feature>
<proteinExistence type="inferred from homology"/>
<accession>A0A3N4JT86</accession>
<feature type="compositionally biased region" description="Acidic residues" evidence="2">
    <location>
        <begin position="574"/>
        <end position="583"/>
    </location>
</feature>
<evidence type="ECO:0000256" key="2">
    <source>
        <dbReference type="SAM" id="MobiDB-lite"/>
    </source>
</evidence>
<sequence length="963" mass="106381">MDLLTPIRISALSSSSQQNDTPLLTAITKPTDSPETPIAEASISQSISDLDDILSILRSRPSAELLSRILDLLTTNVQPHSIYDVRTPTPKASQIVNTLLEITVPDFWNFLAKKEKRQLSECLRSVTGLGGIVSRLRFFSKNKKDAPGDGSLDIQIEELFDLLHSVLRSKDFIHQIWEWGSHGSANSKQTVAWKEYTSLMAGGKLLSVAAEADRLLGIGNEGAGRWIGNEGLFISWLGQEIAWASLEIDITNEAEWKALDSIIVRALSLGHRDEFVENISYPHIRPEGGLKRLHKLISPLPAHTKHTYLTSLLRKLSLKHLSISPEMDQGSEWWKEDASRVSSVAGLIDTLMDDDEDLRILVVEWLAGSQGGGIGDPIGIRRALVVVLAKDAIILKGLFEKSLQQFSDQLWIKHAPILQQEVNAQILLLCAGYLHRQIPSFMTRMARSSIFLNGISNRIGATSERARFLGMVVGESFSAFVDKEGSKMSFGVHETSTQDAKWWKSIPSIEDTVGSASGLLSSSELIVKKKKKQPTIQPKTRMTSVIQVIEEVKDDEEDGEDDDDLMPYAKPDSDSEDSEEDAADVVRKKDTTPVYIRDLLSMLRDTESYDRQQLSLGSAASLIRRKTAFGKELSDHAVDLTSYLAGMHDKYDMDKFQEMRMQALIALVVSLPTTVGPLLAKLFFEGDYSMGQRAGILSAIGMGARELAGFKDDDLPLSIESAKGKSSAELFPSKRLPARGDAIWSKDKPKTPLERITGTLEQLMIQPMAAEAADQAAGPNILKVRTFSSRIEVEKKRAKPAENKLSRVVAEAFFFPLTGRWWAALKDYSGRGIHFTPFLLTTFLKTLGIILHATGPSAPALPQMTNEIWEVTFNLRHTGEETVLEGLLFTLLTMLDLNSENGVGLARDYPKELIETQEWLGGIVVAGKGGSKVLGLASGALLRTEAIVKEFQRRIMGEVVRDG</sequence>
<evidence type="ECO:0000313" key="5">
    <source>
        <dbReference type="Proteomes" id="UP000276215"/>
    </source>
</evidence>
<dbReference type="PANTHER" id="PTHR15830:SF10">
    <property type="entry name" value="TELOMERE LENGTH REGULATION PROTEIN TEL2 HOMOLOG"/>
    <property type="match status" value="1"/>
</dbReference>
<feature type="domain" description="Telomere length regulation protein conserved" evidence="3">
    <location>
        <begin position="593"/>
        <end position="704"/>
    </location>
</feature>
<protein>
    <recommendedName>
        <fullName evidence="3">Telomere length regulation protein conserved domain-containing protein</fullName>
    </recommendedName>
</protein>
<organism evidence="4 5">
    <name type="scientific">Choiromyces venosus 120613-1</name>
    <dbReference type="NCBI Taxonomy" id="1336337"/>
    <lineage>
        <taxon>Eukaryota</taxon>
        <taxon>Fungi</taxon>
        <taxon>Dikarya</taxon>
        <taxon>Ascomycota</taxon>
        <taxon>Pezizomycotina</taxon>
        <taxon>Pezizomycetes</taxon>
        <taxon>Pezizales</taxon>
        <taxon>Tuberaceae</taxon>
        <taxon>Choiromyces</taxon>
    </lineage>
</organism>
<evidence type="ECO:0000259" key="3">
    <source>
        <dbReference type="Pfam" id="PF10193"/>
    </source>
</evidence>
<comment type="similarity">
    <text evidence="1">Belongs to the TEL2 family.</text>
</comment>